<dbReference type="EMBL" id="JACEIK010002952">
    <property type="protein sequence ID" value="MCD9639597.1"/>
    <property type="molecule type" value="Genomic_DNA"/>
</dbReference>
<accession>A0ABS8UZ34</accession>
<proteinExistence type="predicted"/>
<keyword evidence="2" id="KW-1185">Reference proteome</keyword>
<reference evidence="1 2" key="1">
    <citation type="journal article" date="2021" name="BMC Genomics">
        <title>Datura genome reveals duplications of psychoactive alkaloid biosynthetic genes and high mutation rate following tissue culture.</title>
        <authorList>
            <person name="Rajewski A."/>
            <person name="Carter-House D."/>
            <person name="Stajich J."/>
            <person name="Litt A."/>
        </authorList>
    </citation>
    <scope>NUCLEOTIDE SEQUENCE [LARGE SCALE GENOMIC DNA]</scope>
    <source>
        <strain evidence="1">AR-01</strain>
    </source>
</reference>
<gene>
    <name evidence="1" type="ORF">HAX54_024232</name>
</gene>
<evidence type="ECO:0000313" key="2">
    <source>
        <dbReference type="Proteomes" id="UP000823775"/>
    </source>
</evidence>
<comment type="caution">
    <text evidence="1">The sequence shown here is derived from an EMBL/GenBank/DDBJ whole genome shotgun (WGS) entry which is preliminary data.</text>
</comment>
<evidence type="ECO:0000313" key="1">
    <source>
        <dbReference type="EMBL" id="MCD9639597.1"/>
    </source>
</evidence>
<dbReference type="Proteomes" id="UP000823775">
    <property type="component" value="Unassembled WGS sequence"/>
</dbReference>
<sequence>MTSGFCHRFWPNADGMLVQSTVGFRPFLGSRVTWAVRGLGPATHRFVSGGIFFCLVYYFASASQRQSADTIQRLVGAAGSLKD</sequence>
<organism evidence="1 2">
    <name type="scientific">Datura stramonium</name>
    <name type="common">Jimsonweed</name>
    <name type="synonym">Common thornapple</name>
    <dbReference type="NCBI Taxonomy" id="4076"/>
    <lineage>
        <taxon>Eukaryota</taxon>
        <taxon>Viridiplantae</taxon>
        <taxon>Streptophyta</taxon>
        <taxon>Embryophyta</taxon>
        <taxon>Tracheophyta</taxon>
        <taxon>Spermatophyta</taxon>
        <taxon>Magnoliopsida</taxon>
        <taxon>eudicotyledons</taxon>
        <taxon>Gunneridae</taxon>
        <taxon>Pentapetalae</taxon>
        <taxon>asterids</taxon>
        <taxon>lamiids</taxon>
        <taxon>Solanales</taxon>
        <taxon>Solanaceae</taxon>
        <taxon>Solanoideae</taxon>
        <taxon>Datureae</taxon>
        <taxon>Datura</taxon>
    </lineage>
</organism>
<name>A0ABS8UZ34_DATST</name>
<protein>
    <submittedName>
        <fullName evidence="1">Uncharacterized protein</fullName>
    </submittedName>
</protein>
<feature type="non-terminal residue" evidence="1">
    <location>
        <position position="83"/>
    </location>
</feature>